<name>A0ACB9RR06_9MYRT</name>
<evidence type="ECO:0000313" key="1">
    <source>
        <dbReference type="EMBL" id="KAI4380014.1"/>
    </source>
</evidence>
<dbReference type="Proteomes" id="UP001057402">
    <property type="component" value="Chromosome 3"/>
</dbReference>
<dbReference type="EMBL" id="CM042882">
    <property type="protein sequence ID" value="KAI4380014.1"/>
    <property type="molecule type" value="Genomic_DNA"/>
</dbReference>
<accession>A0ACB9RR06</accession>
<evidence type="ECO:0000313" key="2">
    <source>
        <dbReference type="Proteomes" id="UP001057402"/>
    </source>
</evidence>
<gene>
    <name evidence="1" type="ORF">MLD38_006248</name>
</gene>
<keyword evidence="2" id="KW-1185">Reference proteome</keyword>
<protein>
    <submittedName>
        <fullName evidence="1">Uncharacterized protein</fullName>
    </submittedName>
</protein>
<proteinExistence type="predicted"/>
<sequence length="133" mass="14501">MGILPRIIVLVLGLSGLAMCSASVGPDTTLQDWNCSILISKPGESNYANSVEYVLDDMATVTASCPGYDYHTWAPYPTFVAYSHSTCNPALTVNDCITCATTAKTFLKMKCLYSLAAEMYLKDCSMSYSRHPM</sequence>
<reference evidence="2" key="1">
    <citation type="journal article" date="2023" name="Front. Plant Sci.">
        <title>Chromosomal-level genome assembly of Melastoma candidum provides insights into trichome evolution.</title>
        <authorList>
            <person name="Zhong Y."/>
            <person name="Wu W."/>
            <person name="Sun C."/>
            <person name="Zou P."/>
            <person name="Liu Y."/>
            <person name="Dai S."/>
            <person name="Zhou R."/>
        </authorList>
    </citation>
    <scope>NUCLEOTIDE SEQUENCE [LARGE SCALE GENOMIC DNA]</scope>
</reference>
<organism evidence="1 2">
    <name type="scientific">Melastoma candidum</name>
    <dbReference type="NCBI Taxonomy" id="119954"/>
    <lineage>
        <taxon>Eukaryota</taxon>
        <taxon>Viridiplantae</taxon>
        <taxon>Streptophyta</taxon>
        <taxon>Embryophyta</taxon>
        <taxon>Tracheophyta</taxon>
        <taxon>Spermatophyta</taxon>
        <taxon>Magnoliopsida</taxon>
        <taxon>eudicotyledons</taxon>
        <taxon>Gunneridae</taxon>
        <taxon>Pentapetalae</taxon>
        <taxon>rosids</taxon>
        <taxon>malvids</taxon>
        <taxon>Myrtales</taxon>
        <taxon>Melastomataceae</taxon>
        <taxon>Melastomatoideae</taxon>
        <taxon>Melastomateae</taxon>
        <taxon>Melastoma</taxon>
    </lineage>
</organism>
<comment type="caution">
    <text evidence="1">The sequence shown here is derived from an EMBL/GenBank/DDBJ whole genome shotgun (WGS) entry which is preliminary data.</text>
</comment>